<dbReference type="Pfam" id="PF19700">
    <property type="entry name" value="DUF6198"/>
    <property type="match status" value="1"/>
</dbReference>
<name>A0A265N945_9BACI</name>
<gene>
    <name evidence="2" type="ORF">CIL03_09490</name>
</gene>
<dbReference type="PANTHER" id="PTHR40078">
    <property type="entry name" value="INTEGRAL MEMBRANE PROTEIN-RELATED"/>
    <property type="match status" value="1"/>
</dbReference>
<dbReference type="OrthoDB" id="87655at2"/>
<sequence>MNHINVTMKRLSLYVIGLFFLSLGVSFSIQADLGVSPVSSLAYAFALSSGLSVGTMTVVANVLFIIAQVMLSKRFDLKDSIVQLIIAFLFGFFMDATLFILQLFPAPETLAIRWGFLIISLFVVAIGLLGYFSAKFPLMPYDELTHVISEKFKMKFSKAKISSDLLNVGVAGLVSIIFIQSLGSIGIGTVAAAYYIGKIVGWLMKHCQKHLLQWVNRNKEDKIKESKDNATLEEENTVLPS</sequence>
<proteinExistence type="predicted"/>
<evidence type="ECO:0000256" key="1">
    <source>
        <dbReference type="SAM" id="Phobius"/>
    </source>
</evidence>
<accession>A0A265N945</accession>
<evidence type="ECO:0008006" key="4">
    <source>
        <dbReference type="Google" id="ProtNLM"/>
    </source>
</evidence>
<dbReference type="Proteomes" id="UP000216498">
    <property type="component" value="Unassembled WGS sequence"/>
</dbReference>
<feature type="transmembrane region" description="Helical" evidence="1">
    <location>
        <begin position="12"/>
        <end position="29"/>
    </location>
</feature>
<feature type="transmembrane region" description="Helical" evidence="1">
    <location>
        <begin position="110"/>
        <end position="132"/>
    </location>
</feature>
<dbReference type="PANTHER" id="PTHR40078:SF1">
    <property type="entry name" value="INTEGRAL MEMBRANE PROTEIN"/>
    <property type="match status" value="1"/>
</dbReference>
<dbReference type="RefSeq" id="WP_094885625.1">
    <property type="nucleotide sequence ID" value="NZ_NPMS01000004.1"/>
</dbReference>
<dbReference type="InterPro" id="IPR038750">
    <property type="entry name" value="YczE/YyaS-like"/>
</dbReference>
<protein>
    <recommendedName>
        <fullName evidence="4">YitT family protein</fullName>
    </recommendedName>
</protein>
<organism evidence="2 3">
    <name type="scientific">Virgibacillus indicus</name>
    <dbReference type="NCBI Taxonomy" id="2024554"/>
    <lineage>
        <taxon>Bacteria</taxon>
        <taxon>Bacillati</taxon>
        <taxon>Bacillota</taxon>
        <taxon>Bacilli</taxon>
        <taxon>Bacillales</taxon>
        <taxon>Bacillaceae</taxon>
        <taxon>Virgibacillus</taxon>
    </lineage>
</organism>
<evidence type="ECO:0000313" key="2">
    <source>
        <dbReference type="EMBL" id="OZU88528.1"/>
    </source>
</evidence>
<keyword evidence="1" id="KW-1133">Transmembrane helix</keyword>
<evidence type="ECO:0000313" key="3">
    <source>
        <dbReference type="Proteomes" id="UP000216498"/>
    </source>
</evidence>
<keyword evidence="1" id="KW-0472">Membrane</keyword>
<comment type="caution">
    <text evidence="2">The sequence shown here is derived from an EMBL/GenBank/DDBJ whole genome shotgun (WGS) entry which is preliminary data.</text>
</comment>
<dbReference type="EMBL" id="NPMS01000004">
    <property type="protein sequence ID" value="OZU88528.1"/>
    <property type="molecule type" value="Genomic_DNA"/>
</dbReference>
<reference evidence="2 3" key="1">
    <citation type="submission" date="2017-08" db="EMBL/GenBank/DDBJ databases">
        <title>Virgibacillus indicus sp. nov. and Virgibacillus profoundi sp. nov, two moderately halophilic bacteria isolated from marine sediment by using the Microfluidic Streak Plate.</title>
        <authorList>
            <person name="Xu B."/>
            <person name="Hu B."/>
            <person name="Wang J."/>
            <person name="Zhu Y."/>
            <person name="Huang L."/>
            <person name="Du W."/>
            <person name="Huang Y."/>
        </authorList>
    </citation>
    <scope>NUCLEOTIDE SEQUENCE [LARGE SCALE GENOMIC DNA]</scope>
    <source>
        <strain evidence="2 3">IO3-P2-C2</strain>
    </source>
</reference>
<keyword evidence="1" id="KW-0812">Transmembrane</keyword>
<feature type="transmembrane region" description="Helical" evidence="1">
    <location>
        <begin position="41"/>
        <end position="69"/>
    </location>
</feature>
<dbReference type="AlphaFoldDB" id="A0A265N945"/>
<keyword evidence="3" id="KW-1185">Reference proteome</keyword>
<feature type="transmembrane region" description="Helical" evidence="1">
    <location>
        <begin position="161"/>
        <end position="179"/>
    </location>
</feature>
<feature type="transmembrane region" description="Helical" evidence="1">
    <location>
        <begin position="81"/>
        <end position="104"/>
    </location>
</feature>